<sequence>MLVAETLDGKSVIASELQQCATKSFICPSCKEAVILKKGRIKIPHFAHTAYAECTSFSEGETSEHLASKAFMQQWSGGQLEAYLPQLKQRPDILLESLAIEVQCSPLSFERYLERTQNYHHHGYQPWWLLGEKLLPRQRWGKLQKAFCYYTKEKGIHIWGIKAQQKEIWLLYAVRWHFRLGYFYRLKKWAFQEQSLEQIRAFVAAESCVFSWNAAEYRYYLQRKLFQDNPQIHQLQQKIYVLGGNLQTLPSWCYQASFYHFFFGDWLLFLRYCYIQTTNFREWLQQLKQLVMDWHYPCISQKEVLQLIYRECQQLEITPVFSK</sequence>
<gene>
    <name evidence="2" type="ORF">OMQ_00543</name>
</gene>
<keyword evidence="3" id="KW-1185">Reference proteome</keyword>
<dbReference type="InterPro" id="IPR021176">
    <property type="entry name" value="Competence-induced_CoiA"/>
</dbReference>
<dbReference type="Pfam" id="PF06054">
    <property type="entry name" value="CoiA_nuc"/>
    <property type="match status" value="1"/>
</dbReference>
<dbReference type="Proteomes" id="UP000014136">
    <property type="component" value="Unassembled WGS sequence"/>
</dbReference>
<dbReference type="eggNOG" id="COG4469">
    <property type="taxonomic scope" value="Bacteria"/>
</dbReference>
<dbReference type="AlphaFoldDB" id="S0JPP5"/>
<dbReference type="RefSeq" id="WP_016174351.1">
    <property type="nucleotide sequence ID" value="NZ_KE136389.1"/>
</dbReference>
<dbReference type="HOGENOM" id="CLU_057999_1_1_9"/>
<dbReference type="Pfam" id="PF25164">
    <property type="entry name" value="CoiA_N"/>
    <property type="match status" value="1"/>
</dbReference>
<dbReference type="STRING" id="41997.RV16_GL000350"/>
<dbReference type="InterPro" id="IPR010330">
    <property type="entry name" value="CoiA_nuc"/>
</dbReference>
<name>S0JPP5_9ENTE</name>
<evidence type="ECO:0000313" key="2">
    <source>
        <dbReference type="EMBL" id="EOT29853.1"/>
    </source>
</evidence>
<dbReference type="PIRSF" id="PIRSF007487">
    <property type="entry name" value="Competence-induced_CoiA_bac"/>
    <property type="match status" value="1"/>
</dbReference>
<organism evidence="2 3">
    <name type="scientific">Enterococcus saccharolyticus subsp. saccharolyticus ATCC 43076</name>
    <dbReference type="NCBI Taxonomy" id="1139996"/>
    <lineage>
        <taxon>Bacteria</taxon>
        <taxon>Bacillati</taxon>
        <taxon>Bacillota</taxon>
        <taxon>Bacilli</taxon>
        <taxon>Lactobacillales</taxon>
        <taxon>Enterococcaceae</taxon>
        <taxon>Enterococcus</taxon>
    </lineage>
</organism>
<dbReference type="PATRIC" id="fig|1139996.3.peg.536"/>
<evidence type="ECO:0000313" key="3">
    <source>
        <dbReference type="Proteomes" id="UP000014136"/>
    </source>
</evidence>
<dbReference type="InterPro" id="IPR003309">
    <property type="entry name" value="SCAN_dom"/>
</dbReference>
<evidence type="ECO:0000259" key="1">
    <source>
        <dbReference type="PROSITE" id="PS50804"/>
    </source>
</evidence>
<dbReference type="EMBL" id="AHYT01000002">
    <property type="protein sequence ID" value="EOT29853.1"/>
    <property type="molecule type" value="Genomic_DNA"/>
</dbReference>
<proteinExistence type="predicted"/>
<feature type="domain" description="SCAN box" evidence="1">
    <location>
        <begin position="269"/>
        <end position="319"/>
    </location>
</feature>
<reference evidence="2 3" key="1">
    <citation type="submission" date="2013-03" db="EMBL/GenBank/DDBJ databases">
        <title>The Genome Sequence of Enterococcus saccharolyticus ATCC_43076 (Illumina only assembly).</title>
        <authorList>
            <consortium name="The Broad Institute Genomics Platform"/>
            <consortium name="The Broad Institute Genome Sequencing Center for Infectious Disease"/>
            <person name="Earl A."/>
            <person name="Russ C."/>
            <person name="Gilmore M."/>
            <person name="Surin D."/>
            <person name="Walker B."/>
            <person name="Young S."/>
            <person name="Zeng Q."/>
            <person name="Gargeya S."/>
            <person name="Fitzgerald M."/>
            <person name="Haas B."/>
            <person name="Abouelleil A."/>
            <person name="Allen A.W."/>
            <person name="Alvarado L."/>
            <person name="Arachchi H.M."/>
            <person name="Berlin A.M."/>
            <person name="Chapman S.B."/>
            <person name="Gainer-Dewar J."/>
            <person name="Goldberg J."/>
            <person name="Griggs A."/>
            <person name="Gujja S."/>
            <person name="Hansen M."/>
            <person name="Howarth C."/>
            <person name="Imamovic A."/>
            <person name="Ireland A."/>
            <person name="Larimer J."/>
            <person name="McCowan C."/>
            <person name="Murphy C."/>
            <person name="Pearson M."/>
            <person name="Poon T.W."/>
            <person name="Priest M."/>
            <person name="Roberts A."/>
            <person name="Saif S."/>
            <person name="Shea T."/>
            <person name="Sisk P."/>
            <person name="Sykes S."/>
            <person name="Wortman J."/>
            <person name="Nusbaum C."/>
            <person name="Birren B."/>
        </authorList>
    </citation>
    <scope>NUCLEOTIDE SEQUENCE [LARGE SCALE GENOMIC DNA]</scope>
    <source>
        <strain evidence="2 3">ATCC 43076</strain>
    </source>
</reference>
<dbReference type="InterPro" id="IPR057253">
    <property type="entry name" value="CoiA-like_N"/>
</dbReference>
<dbReference type="PROSITE" id="PS50804">
    <property type="entry name" value="SCAN_BOX"/>
    <property type="match status" value="1"/>
</dbReference>
<accession>S0JPP5</accession>
<protein>
    <recommendedName>
        <fullName evidence="1">SCAN box domain-containing protein</fullName>
    </recommendedName>
</protein>
<comment type="caution">
    <text evidence="2">The sequence shown here is derived from an EMBL/GenBank/DDBJ whole genome shotgun (WGS) entry which is preliminary data.</text>
</comment>
<dbReference type="OrthoDB" id="3784230at2"/>